<evidence type="ECO:0000313" key="4">
    <source>
        <dbReference type="RefSeq" id="XP_015178590.1"/>
    </source>
</evidence>
<feature type="domain" description="C2H2-type" evidence="2">
    <location>
        <begin position="54"/>
        <end position="81"/>
    </location>
</feature>
<keyword evidence="3" id="KW-1185">Reference proteome</keyword>
<dbReference type="SUPFAM" id="SSF57667">
    <property type="entry name" value="beta-beta-alpha zinc fingers"/>
    <property type="match status" value="1"/>
</dbReference>
<dbReference type="Gene3D" id="3.30.160.60">
    <property type="entry name" value="Classic Zinc Finger"/>
    <property type="match status" value="1"/>
</dbReference>
<sequence>MTTATPTTLSTNVICKYRPAINEDTWPCNNNDNRTYSSIRLSSRHIKNDDKKPFRCHKCGRGFTLKRNMDRHVNYECGHEPRFQCPYCGLRSKQTSPVYAHIRKKHPEEEVFIFDMKL</sequence>
<dbReference type="SMART" id="SM00355">
    <property type="entry name" value="ZnF_C2H2"/>
    <property type="match status" value="2"/>
</dbReference>
<evidence type="ECO:0000259" key="2">
    <source>
        <dbReference type="PROSITE" id="PS50157"/>
    </source>
</evidence>
<accession>A0ABM1IEF3</accession>
<dbReference type="InterPro" id="IPR036236">
    <property type="entry name" value="Znf_C2H2_sf"/>
</dbReference>
<dbReference type="InterPro" id="IPR013087">
    <property type="entry name" value="Znf_C2H2_type"/>
</dbReference>
<protein>
    <submittedName>
        <fullName evidence="4">Gastrula zinc finger protein XlCGF8.2DB-like</fullName>
    </submittedName>
</protein>
<evidence type="ECO:0000256" key="1">
    <source>
        <dbReference type="PROSITE-ProRule" id="PRU00042"/>
    </source>
</evidence>
<dbReference type="GeneID" id="107067514"/>
<keyword evidence="1" id="KW-0863">Zinc-finger</keyword>
<proteinExistence type="predicted"/>
<dbReference type="Proteomes" id="UP000694924">
    <property type="component" value="Unplaced"/>
</dbReference>
<name>A0ABM1IEF3_POLDO</name>
<dbReference type="RefSeq" id="XP_015178590.1">
    <property type="nucleotide sequence ID" value="XM_015323104.1"/>
</dbReference>
<reference evidence="4" key="1">
    <citation type="submission" date="2025-08" db="UniProtKB">
        <authorList>
            <consortium name="RefSeq"/>
        </authorList>
    </citation>
    <scope>IDENTIFICATION</scope>
    <source>
        <tissue evidence="4">Whole body</tissue>
    </source>
</reference>
<dbReference type="PROSITE" id="PS50157">
    <property type="entry name" value="ZINC_FINGER_C2H2_2"/>
    <property type="match status" value="2"/>
</dbReference>
<keyword evidence="1" id="KW-0479">Metal-binding</keyword>
<keyword evidence="1" id="KW-0862">Zinc</keyword>
<organism evidence="3 4">
    <name type="scientific">Polistes dominula</name>
    <name type="common">European paper wasp</name>
    <name type="synonym">Vespa dominula</name>
    <dbReference type="NCBI Taxonomy" id="743375"/>
    <lineage>
        <taxon>Eukaryota</taxon>
        <taxon>Metazoa</taxon>
        <taxon>Ecdysozoa</taxon>
        <taxon>Arthropoda</taxon>
        <taxon>Hexapoda</taxon>
        <taxon>Insecta</taxon>
        <taxon>Pterygota</taxon>
        <taxon>Neoptera</taxon>
        <taxon>Endopterygota</taxon>
        <taxon>Hymenoptera</taxon>
        <taxon>Apocrita</taxon>
        <taxon>Aculeata</taxon>
        <taxon>Vespoidea</taxon>
        <taxon>Vespidae</taxon>
        <taxon>Polistinae</taxon>
        <taxon>Polistini</taxon>
        <taxon>Polistes</taxon>
    </lineage>
</organism>
<feature type="domain" description="C2H2-type" evidence="2">
    <location>
        <begin position="83"/>
        <end position="111"/>
    </location>
</feature>
<dbReference type="Pfam" id="PF00096">
    <property type="entry name" value="zf-C2H2"/>
    <property type="match status" value="1"/>
</dbReference>
<gene>
    <name evidence="4" type="primary">LOC107067514</name>
</gene>
<evidence type="ECO:0000313" key="3">
    <source>
        <dbReference type="Proteomes" id="UP000694924"/>
    </source>
</evidence>